<evidence type="ECO:0000313" key="1">
    <source>
        <dbReference type="EMBL" id="DAF87042.1"/>
    </source>
</evidence>
<sequence length="126" mass="14163">MNLRAIANGAITAVNPNSPAVLRLPDKYRTDDAGRRSTVFRDEPVTIQAQSLSAAEREQFDGLLQQGQMLSVYVSGQFHVLRRIAGKGAEKLLFTAYGESEPSEWLVKSLQESWPDWCRVVAWRQN</sequence>
<organism evidence="1">
    <name type="scientific">Myoviridae sp. ctTn33</name>
    <dbReference type="NCBI Taxonomy" id="2825113"/>
    <lineage>
        <taxon>Viruses</taxon>
        <taxon>Duplodnaviria</taxon>
        <taxon>Heunggongvirae</taxon>
        <taxon>Uroviricota</taxon>
        <taxon>Caudoviricetes</taxon>
    </lineage>
</organism>
<accession>A0A8S5TXX6</accession>
<protein>
    <submittedName>
        <fullName evidence="1">Head closure knob</fullName>
    </submittedName>
</protein>
<proteinExistence type="predicted"/>
<name>A0A8S5TXX6_9CAUD</name>
<dbReference type="EMBL" id="BK015958">
    <property type="protein sequence ID" value="DAF87042.1"/>
    <property type="molecule type" value="Genomic_DNA"/>
</dbReference>
<reference evidence="1" key="1">
    <citation type="journal article" date="2021" name="Proc. Natl. Acad. Sci. U.S.A.">
        <title>A Catalog of Tens of Thousands of Viruses from Human Metagenomes Reveals Hidden Associations with Chronic Diseases.</title>
        <authorList>
            <person name="Tisza M.J."/>
            <person name="Buck C.B."/>
        </authorList>
    </citation>
    <scope>NUCLEOTIDE SEQUENCE</scope>
    <source>
        <strain evidence="1">CtTn33</strain>
    </source>
</reference>